<dbReference type="InParanoid" id="A0A6I9QMC1"/>
<name>A0A6I9QMC1_ELAGV</name>
<accession>A0A6I9QMC1</accession>
<feature type="compositionally biased region" description="Basic residues" evidence="1">
    <location>
        <begin position="100"/>
        <end position="126"/>
    </location>
</feature>
<evidence type="ECO:0000313" key="3">
    <source>
        <dbReference type="RefSeq" id="XP_010912099.1"/>
    </source>
</evidence>
<dbReference type="Proteomes" id="UP000504607">
    <property type="component" value="Chromosome 2"/>
</dbReference>
<sequence length="167" mass="19534">MAYWSDAILICYYLINCLSHKILRYKCPMKVLHDRKFTIFHFQIDVILQSLSDAYGQFIMNFHMHKMQYTLAELINMLVTAELSMKDSKGSVLTMERTSSKRKSFEKKKKSAKKQKVDGKKKKTEPKRKAAEKGKYFHCNSYGHWKRNYSQYLATLKNKKDGPSGGS</sequence>
<organism evidence="2 3">
    <name type="scientific">Elaeis guineensis var. tenera</name>
    <name type="common">Oil palm</name>
    <dbReference type="NCBI Taxonomy" id="51953"/>
    <lineage>
        <taxon>Eukaryota</taxon>
        <taxon>Viridiplantae</taxon>
        <taxon>Streptophyta</taxon>
        <taxon>Embryophyta</taxon>
        <taxon>Tracheophyta</taxon>
        <taxon>Spermatophyta</taxon>
        <taxon>Magnoliopsida</taxon>
        <taxon>Liliopsida</taxon>
        <taxon>Arecaceae</taxon>
        <taxon>Arecoideae</taxon>
        <taxon>Cocoseae</taxon>
        <taxon>Elaeidinae</taxon>
        <taxon>Elaeis</taxon>
    </lineage>
</organism>
<dbReference type="OrthoDB" id="673931at2759"/>
<protein>
    <submittedName>
        <fullName evidence="3">Uncharacterized protein LOC105038108</fullName>
    </submittedName>
</protein>
<evidence type="ECO:0000313" key="2">
    <source>
        <dbReference type="Proteomes" id="UP000504607"/>
    </source>
</evidence>
<dbReference type="RefSeq" id="XP_010912099.1">
    <property type="nucleotide sequence ID" value="XM_010913797.3"/>
</dbReference>
<proteinExistence type="predicted"/>
<reference evidence="3" key="1">
    <citation type="submission" date="2025-08" db="UniProtKB">
        <authorList>
            <consortium name="RefSeq"/>
        </authorList>
    </citation>
    <scope>IDENTIFICATION</scope>
</reference>
<keyword evidence="2" id="KW-1185">Reference proteome</keyword>
<evidence type="ECO:0000256" key="1">
    <source>
        <dbReference type="SAM" id="MobiDB-lite"/>
    </source>
</evidence>
<gene>
    <name evidence="3" type="primary">LOC105038108</name>
</gene>
<dbReference type="AlphaFoldDB" id="A0A6I9QMC1"/>
<feature type="region of interest" description="Disordered" evidence="1">
    <location>
        <begin position="93"/>
        <end position="133"/>
    </location>
</feature>